<comment type="caution">
    <text evidence="1">The sequence shown here is derived from an EMBL/GenBank/DDBJ whole genome shotgun (WGS) entry which is preliminary data.</text>
</comment>
<dbReference type="Proteomes" id="UP001163850">
    <property type="component" value="Unassembled WGS sequence"/>
</dbReference>
<dbReference type="AlphaFoldDB" id="A0AA38UUS9"/>
<dbReference type="EMBL" id="MU801971">
    <property type="protein sequence ID" value="KAJ3985092.1"/>
    <property type="molecule type" value="Genomic_DNA"/>
</dbReference>
<gene>
    <name evidence="1" type="ORF">F5890DRAFT_1211318</name>
</gene>
<proteinExistence type="predicted"/>
<evidence type="ECO:0000313" key="1">
    <source>
        <dbReference type="EMBL" id="KAJ3985092.1"/>
    </source>
</evidence>
<evidence type="ECO:0000313" key="2">
    <source>
        <dbReference type="Proteomes" id="UP001163850"/>
    </source>
</evidence>
<accession>A0AA38UUS9</accession>
<name>A0AA38UUS9_9AGAR</name>
<sequence>MHFGGTLIVRARCPHRHLQGICVLLVLEVSSLIVSIVVSKQVSASITAHDDSDVLPRDEFKPPCHPSAAVLLICR</sequence>
<protein>
    <submittedName>
        <fullName evidence="1">Uncharacterized protein</fullName>
    </submittedName>
</protein>
<reference evidence="1" key="1">
    <citation type="submission" date="2022-08" db="EMBL/GenBank/DDBJ databases">
        <authorList>
            <consortium name="DOE Joint Genome Institute"/>
            <person name="Min B."/>
            <person name="Riley R."/>
            <person name="Sierra-Patev S."/>
            <person name="Naranjo-Ortiz M."/>
            <person name="Looney B."/>
            <person name="Konkel Z."/>
            <person name="Slot J.C."/>
            <person name="Sakamoto Y."/>
            <person name="Steenwyk J.L."/>
            <person name="Rokas A."/>
            <person name="Carro J."/>
            <person name="Camarero S."/>
            <person name="Ferreira P."/>
            <person name="Molpeceres G."/>
            <person name="Ruiz-Duenas F.J."/>
            <person name="Serrano A."/>
            <person name="Henrissat B."/>
            <person name="Drula E."/>
            <person name="Hughes K.W."/>
            <person name="Mata J.L."/>
            <person name="Ishikawa N.K."/>
            <person name="Vargas-Isla R."/>
            <person name="Ushijima S."/>
            <person name="Smith C.A."/>
            <person name="Ahrendt S."/>
            <person name="Andreopoulos W."/>
            <person name="He G."/>
            <person name="Labutti K."/>
            <person name="Lipzen A."/>
            <person name="Ng V."/>
            <person name="Sandor L."/>
            <person name="Barry K."/>
            <person name="Martinez A.T."/>
            <person name="Xiao Y."/>
            <person name="Gibbons J.G."/>
            <person name="Terashima K."/>
            <person name="Hibbett D.S."/>
            <person name="Grigoriev I.V."/>
        </authorList>
    </citation>
    <scope>NUCLEOTIDE SEQUENCE</scope>
    <source>
        <strain evidence="1">TFB7829</strain>
    </source>
</reference>
<organism evidence="1 2">
    <name type="scientific">Lentinula detonsa</name>
    <dbReference type="NCBI Taxonomy" id="2804962"/>
    <lineage>
        <taxon>Eukaryota</taxon>
        <taxon>Fungi</taxon>
        <taxon>Dikarya</taxon>
        <taxon>Basidiomycota</taxon>
        <taxon>Agaricomycotina</taxon>
        <taxon>Agaricomycetes</taxon>
        <taxon>Agaricomycetidae</taxon>
        <taxon>Agaricales</taxon>
        <taxon>Marasmiineae</taxon>
        <taxon>Omphalotaceae</taxon>
        <taxon>Lentinula</taxon>
    </lineage>
</organism>